<name>A0ABW5DRD3_9PROT</name>
<gene>
    <name evidence="1" type="ORF">ACFSM5_11995</name>
</gene>
<dbReference type="InterPro" id="IPR023606">
    <property type="entry name" value="CoA-Trfase_III_dom_1_sf"/>
</dbReference>
<protein>
    <submittedName>
        <fullName evidence="1">CoA transferase</fullName>
    </submittedName>
</protein>
<dbReference type="RefSeq" id="WP_379876637.1">
    <property type="nucleotide sequence ID" value="NZ_JBHUIP010000012.1"/>
</dbReference>
<dbReference type="Pfam" id="PF02515">
    <property type="entry name" value="CoA_transf_3"/>
    <property type="match status" value="1"/>
</dbReference>
<dbReference type="Gene3D" id="3.40.50.10540">
    <property type="entry name" value="Crotonobetainyl-coa:carnitine coa-transferase, domain 1"/>
    <property type="match status" value="1"/>
</dbReference>
<dbReference type="InterPro" id="IPR050509">
    <property type="entry name" value="CoA-transferase_III"/>
</dbReference>
<evidence type="ECO:0000313" key="1">
    <source>
        <dbReference type="EMBL" id="MFD2263612.1"/>
    </source>
</evidence>
<dbReference type="InterPro" id="IPR003673">
    <property type="entry name" value="CoA-Trfase_fam_III"/>
</dbReference>
<keyword evidence="1" id="KW-0808">Transferase</keyword>
<evidence type="ECO:0000313" key="2">
    <source>
        <dbReference type="Proteomes" id="UP001597295"/>
    </source>
</evidence>
<organism evidence="1 2">
    <name type="scientific">Lacibacterium aquatile</name>
    <dbReference type="NCBI Taxonomy" id="1168082"/>
    <lineage>
        <taxon>Bacteria</taxon>
        <taxon>Pseudomonadati</taxon>
        <taxon>Pseudomonadota</taxon>
        <taxon>Alphaproteobacteria</taxon>
        <taxon>Rhodospirillales</taxon>
        <taxon>Rhodospirillaceae</taxon>
    </lineage>
</organism>
<dbReference type="GO" id="GO:0016740">
    <property type="term" value="F:transferase activity"/>
    <property type="evidence" value="ECO:0007669"/>
    <property type="project" value="UniProtKB-KW"/>
</dbReference>
<reference evidence="2" key="1">
    <citation type="journal article" date="2019" name="Int. J. Syst. Evol. Microbiol.">
        <title>The Global Catalogue of Microorganisms (GCM) 10K type strain sequencing project: providing services to taxonomists for standard genome sequencing and annotation.</title>
        <authorList>
            <consortium name="The Broad Institute Genomics Platform"/>
            <consortium name="The Broad Institute Genome Sequencing Center for Infectious Disease"/>
            <person name="Wu L."/>
            <person name="Ma J."/>
        </authorList>
    </citation>
    <scope>NUCLEOTIDE SEQUENCE [LARGE SCALE GENOMIC DNA]</scope>
    <source>
        <strain evidence="2">CGMCC 1.19062</strain>
    </source>
</reference>
<sequence>MQKMMSDVAGALLGLDASKIQVDGDGSLPSAFSVSDLAAASIGMAGLAAADLAEAAGGARAMISVDRRLASFWFASSLRPEGWALPPIWDPVAGDYPTADGWIRLHTNAPHHRAAALTALGGGGDREAVAAAVRGWPGETLEAAVVAGGGCAAFMRSQADWQAHPQGRAVAAEDLIAWQTVGAQPWRRPLEPTRPLRGVRVLDLTRVLAGPVATRFLAWMGADVLRIDPPDWDEPAVVPEIMQGKRSTRLDLKSAAGRERLLALMADADILVHGYRQEALAGLGLGQEARRAINPGLIEVCLTAYGWSGPWSGRRGFDSLVQMSCGIADTGQRIFGKDRPTPLPVQALDHATGYLMAAAALRGVTERIKTGRVMQARLSLARTAALLMAYPQQESRAFEPENAADIDPAIEMTGWGAARRLRMPLAIDGLRVGSDLPAMSLGSYAPEWSQS</sequence>
<accession>A0ABW5DRD3</accession>
<dbReference type="SUPFAM" id="SSF89796">
    <property type="entry name" value="CoA-transferase family III (CaiB/BaiF)"/>
    <property type="match status" value="2"/>
</dbReference>
<keyword evidence="2" id="KW-1185">Reference proteome</keyword>
<proteinExistence type="predicted"/>
<dbReference type="EMBL" id="JBHUIP010000012">
    <property type="protein sequence ID" value="MFD2263612.1"/>
    <property type="molecule type" value="Genomic_DNA"/>
</dbReference>
<dbReference type="PANTHER" id="PTHR48228:SF4">
    <property type="entry name" value="BLR3030 PROTEIN"/>
    <property type="match status" value="1"/>
</dbReference>
<comment type="caution">
    <text evidence="1">The sequence shown here is derived from an EMBL/GenBank/DDBJ whole genome shotgun (WGS) entry which is preliminary data.</text>
</comment>
<dbReference type="PANTHER" id="PTHR48228">
    <property type="entry name" value="SUCCINYL-COA--D-CITRAMALATE COA-TRANSFERASE"/>
    <property type="match status" value="1"/>
</dbReference>
<dbReference type="Proteomes" id="UP001597295">
    <property type="component" value="Unassembled WGS sequence"/>
</dbReference>